<keyword evidence="1" id="KW-0472">Membrane</keyword>
<name>A0A1I7T8H0_9PELO</name>
<sequence>MKREETQRKDIACHCLAPALRLSHLIILLRFLSPLPSFFLVQMADCAMPPWVLSLLFWGSFYLFSKFFES</sequence>
<evidence type="ECO:0000313" key="3">
    <source>
        <dbReference type="WBParaSite" id="Csp11.Scaffold544.g3445.t1"/>
    </source>
</evidence>
<proteinExistence type="predicted"/>
<feature type="transmembrane region" description="Helical" evidence="1">
    <location>
        <begin position="12"/>
        <end position="32"/>
    </location>
</feature>
<keyword evidence="1" id="KW-0812">Transmembrane</keyword>
<organism evidence="2 3">
    <name type="scientific">Caenorhabditis tropicalis</name>
    <dbReference type="NCBI Taxonomy" id="1561998"/>
    <lineage>
        <taxon>Eukaryota</taxon>
        <taxon>Metazoa</taxon>
        <taxon>Ecdysozoa</taxon>
        <taxon>Nematoda</taxon>
        <taxon>Chromadorea</taxon>
        <taxon>Rhabditida</taxon>
        <taxon>Rhabditina</taxon>
        <taxon>Rhabditomorpha</taxon>
        <taxon>Rhabditoidea</taxon>
        <taxon>Rhabditidae</taxon>
        <taxon>Peloderinae</taxon>
        <taxon>Caenorhabditis</taxon>
    </lineage>
</organism>
<accession>A0A1I7T8H0</accession>
<evidence type="ECO:0000313" key="2">
    <source>
        <dbReference type="Proteomes" id="UP000095282"/>
    </source>
</evidence>
<reference evidence="3" key="1">
    <citation type="submission" date="2016-11" db="UniProtKB">
        <authorList>
            <consortium name="WormBaseParasite"/>
        </authorList>
    </citation>
    <scope>IDENTIFICATION</scope>
</reference>
<dbReference type="Proteomes" id="UP000095282">
    <property type="component" value="Unplaced"/>
</dbReference>
<protein>
    <submittedName>
        <fullName evidence="3">Uncharacterized protein</fullName>
    </submittedName>
</protein>
<keyword evidence="1" id="KW-1133">Transmembrane helix</keyword>
<dbReference type="WBParaSite" id="Csp11.Scaffold544.g3445.t1">
    <property type="protein sequence ID" value="Csp11.Scaffold544.g3445.t1"/>
    <property type="gene ID" value="Csp11.Scaffold544.g3445"/>
</dbReference>
<dbReference type="AlphaFoldDB" id="A0A1I7T8H0"/>
<feature type="transmembrane region" description="Helical" evidence="1">
    <location>
        <begin position="38"/>
        <end position="64"/>
    </location>
</feature>
<evidence type="ECO:0000256" key="1">
    <source>
        <dbReference type="SAM" id="Phobius"/>
    </source>
</evidence>
<keyword evidence="2" id="KW-1185">Reference proteome</keyword>